<evidence type="ECO:0000256" key="1">
    <source>
        <dbReference type="SAM" id="MobiDB-lite"/>
    </source>
</evidence>
<name>B3P3Y5_DROER</name>
<organism evidence="2 3">
    <name type="scientific">Drosophila erecta</name>
    <name type="common">Fruit fly</name>
    <dbReference type="NCBI Taxonomy" id="7220"/>
    <lineage>
        <taxon>Eukaryota</taxon>
        <taxon>Metazoa</taxon>
        <taxon>Ecdysozoa</taxon>
        <taxon>Arthropoda</taxon>
        <taxon>Hexapoda</taxon>
        <taxon>Insecta</taxon>
        <taxon>Pterygota</taxon>
        <taxon>Neoptera</taxon>
        <taxon>Endopterygota</taxon>
        <taxon>Diptera</taxon>
        <taxon>Brachycera</taxon>
        <taxon>Muscomorpha</taxon>
        <taxon>Ephydroidea</taxon>
        <taxon>Drosophilidae</taxon>
        <taxon>Drosophila</taxon>
        <taxon>Sophophora</taxon>
    </lineage>
</organism>
<protein>
    <submittedName>
        <fullName evidence="2">GG16972</fullName>
    </submittedName>
</protein>
<dbReference type="Proteomes" id="UP000008711">
    <property type="component" value="Unassembled WGS sequence"/>
</dbReference>
<evidence type="ECO:0000313" key="2">
    <source>
        <dbReference type="EMBL" id="EDV49091.1"/>
    </source>
</evidence>
<sequence>MAVRWIRVQKEAKEPELPRHLKESEAKAKTKSQSDPVVEPAPRMQHASGKCIGGRNNWQADDKCPAALCIEQVNGPETPSPIGSTALDWRPIDPSPWKSCRALRDGD</sequence>
<feature type="region of interest" description="Disordered" evidence="1">
    <location>
        <begin position="1"/>
        <end position="53"/>
    </location>
</feature>
<reference evidence="2 3" key="2">
    <citation type="journal article" date="2008" name="Bioinformatics">
        <title>Assembly reconciliation.</title>
        <authorList>
            <person name="Zimin A.V."/>
            <person name="Smith D.R."/>
            <person name="Sutton G."/>
            <person name="Yorke J.A."/>
        </authorList>
    </citation>
    <scope>NUCLEOTIDE SEQUENCE [LARGE SCALE GENOMIC DNA]</scope>
    <source>
        <strain evidence="2 3">TSC#14021-0224.01</strain>
    </source>
</reference>
<gene>
    <name evidence="2" type="primary">Dere\GG16972</name>
    <name evidence="2" type="ORF">Dere_GG16972</name>
</gene>
<reference evidence="2 3" key="1">
    <citation type="journal article" date="2007" name="Nature">
        <title>Evolution of genes and genomes on the Drosophila phylogeny.</title>
        <authorList>
            <consortium name="Drosophila 12 Genomes Consortium"/>
            <person name="Clark A.G."/>
            <person name="Eisen M.B."/>
            <person name="Smith D.R."/>
            <person name="Bergman C.M."/>
            <person name="Oliver B."/>
            <person name="Markow T.A."/>
            <person name="Kaufman T.C."/>
            <person name="Kellis M."/>
            <person name="Gelbart W."/>
            <person name="Iyer V.N."/>
            <person name="Pollard D.A."/>
            <person name="Sackton T.B."/>
            <person name="Larracuente A.M."/>
            <person name="Singh N.D."/>
            <person name="Abad J.P."/>
            <person name="Abt D.N."/>
            <person name="Adryan B."/>
            <person name="Aguade M."/>
            <person name="Akashi H."/>
            <person name="Anderson W.W."/>
            <person name="Aquadro C.F."/>
            <person name="Ardell D.H."/>
            <person name="Arguello R."/>
            <person name="Artieri C.G."/>
            <person name="Barbash D.A."/>
            <person name="Barker D."/>
            <person name="Barsanti P."/>
            <person name="Batterham P."/>
            <person name="Batzoglou S."/>
            <person name="Begun D."/>
            <person name="Bhutkar A."/>
            <person name="Blanco E."/>
            <person name="Bosak S.A."/>
            <person name="Bradley R.K."/>
            <person name="Brand A.D."/>
            <person name="Brent M.R."/>
            <person name="Brooks A.N."/>
            <person name="Brown R.H."/>
            <person name="Butlin R.K."/>
            <person name="Caggese C."/>
            <person name="Calvi B.R."/>
            <person name="Bernardo de Carvalho A."/>
            <person name="Caspi A."/>
            <person name="Castrezana S."/>
            <person name="Celniker S.E."/>
            <person name="Chang J.L."/>
            <person name="Chapple C."/>
            <person name="Chatterji S."/>
            <person name="Chinwalla A."/>
            <person name="Civetta A."/>
            <person name="Clifton S.W."/>
            <person name="Comeron J.M."/>
            <person name="Costello J.C."/>
            <person name="Coyne J.A."/>
            <person name="Daub J."/>
            <person name="David R.G."/>
            <person name="Delcher A.L."/>
            <person name="Delehaunty K."/>
            <person name="Do C.B."/>
            <person name="Ebling H."/>
            <person name="Edwards K."/>
            <person name="Eickbush T."/>
            <person name="Evans J.D."/>
            <person name="Filipski A."/>
            <person name="Findeiss S."/>
            <person name="Freyhult E."/>
            <person name="Fulton L."/>
            <person name="Fulton R."/>
            <person name="Garcia A.C."/>
            <person name="Gardiner A."/>
            <person name="Garfield D.A."/>
            <person name="Garvin B.E."/>
            <person name="Gibson G."/>
            <person name="Gilbert D."/>
            <person name="Gnerre S."/>
            <person name="Godfrey J."/>
            <person name="Good R."/>
            <person name="Gotea V."/>
            <person name="Gravely B."/>
            <person name="Greenberg A.J."/>
            <person name="Griffiths-Jones S."/>
            <person name="Gross S."/>
            <person name="Guigo R."/>
            <person name="Gustafson E.A."/>
            <person name="Haerty W."/>
            <person name="Hahn M.W."/>
            <person name="Halligan D.L."/>
            <person name="Halpern A.L."/>
            <person name="Halter G.M."/>
            <person name="Han M.V."/>
            <person name="Heger A."/>
            <person name="Hillier L."/>
            <person name="Hinrichs A.S."/>
            <person name="Holmes I."/>
            <person name="Hoskins R.A."/>
            <person name="Hubisz M.J."/>
            <person name="Hultmark D."/>
            <person name="Huntley M.A."/>
            <person name="Jaffe D.B."/>
            <person name="Jagadeeshan S."/>
            <person name="Jeck W.R."/>
            <person name="Johnson J."/>
            <person name="Jones C.D."/>
            <person name="Jordan W.C."/>
            <person name="Karpen G.H."/>
            <person name="Kataoka E."/>
            <person name="Keightley P.D."/>
            <person name="Kheradpour P."/>
            <person name="Kirkness E.F."/>
            <person name="Koerich L.B."/>
            <person name="Kristiansen K."/>
            <person name="Kudrna D."/>
            <person name="Kulathinal R.J."/>
            <person name="Kumar S."/>
            <person name="Kwok R."/>
            <person name="Lander E."/>
            <person name="Langley C.H."/>
            <person name="Lapoint R."/>
            <person name="Lazzaro B.P."/>
            <person name="Lee S.J."/>
            <person name="Levesque L."/>
            <person name="Li R."/>
            <person name="Lin C.F."/>
            <person name="Lin M.F."/>
            <person name="Lindblad-Toh K."/>
            <person name="Llopart A."/>
            <person name="Long M."/>
            <person name="Low L."/>
            <person name="Lozovsky E."/>
            <person name="Lu J."/>
            <person name="Luo M."/>
            <person name="Machado C.A."/>
            <person name="Makalowski W."/>
            <person name="Marzo M."/>
            <person name="Matsuda M."/>
            <person name="Matzkin L."/>
            <person name="McAllister B."/>
            <person name="McBride C.S."/>
            <person name="McKernan B."/>
            <person name="McKernan K."/>
            <person name="Mendez-Lago M."/>
            <person name="Minx P."/>
            <person name="Mollenhauer M.U."/>
            <person name="Montooth K."/>
            <person name="Mount S.M."/>
            <person name="Mu X."/>
            <person name="Myers E."/>
            <person name="Negre B."/>
            <person name="Newfeld S."/>
            <person name="Nielsen R."/>
            <person name="Noor M.A."/>
            <person name="O'Grady P."/>
            <person name="Pachter L."/>
            <person name="Papaceit M."/>
            <person name="Parisi M.J."/>
            <person name="Parisi M."/>
            <person name="Parts L."/>
            <person name="Pedersen J.S."/>
            <person name="Pesole G."/>
            <person name="Phillippy A.M."/>
            <person name="Ponting C.P."/>
            <person name="Pop M."/>
            <person name="Porcelli D."/>
            <person name="Powell J.R."/>
            <person name="Prohaska S."/>
            <person name="Pruitt K."/>
            <person name="Puig M."/>
            <person name="Quesneville H."/>
            <person name="Ram K.R."/>
            <person name="Rand D."/>
            <person name="Rasmussen M.D."/>
            <person name="Reed L.K."/>
            <person name="Reenan R."/>
            <person name="Reily A."/>
            <person name="Remington K.A."/>
            <person name="Rieger T.T."/>
            <person name="Ritchie M.G."/>
            <person name="Robin C."/>
            <person name="Rogers Y.H."/>
            <person name="Rohde C."/>
            <person name="Rozas J."/>
            <person name="Rubenfield M.J."/>
            <person name="Ruiz A."/>
            <person name="Russo S."/>
            <person name="Salzberg S.L."/>
            <person name="Sanchez-Gracia A."/>
            <person name="Saranga D.J."/>
            <person name="Sato H."/>
            <person name="Schaeffer S.W."/>
            <person name="Schatz M.C."/>
            <person name="Schlenke T."/>
            <person name="Schwartz R."/>
            <person name="Segarra C."/>
            <person name="Singh R.S."/>
            <person name="Sirot L."/>
            <person name="Sirota M."/>
            <person name="Sisneros N.B."/>
            <person name="Smith C.D."/>
            <person name="Smith T.F."/>
            <person name="Spieth J."/>
            <person name="Stage D.E."/>
            <person name="Stark A."/>
            <person name="Stephan W."/>
            <person name="Strausberg R.L."/>
            <person name="Strempel S."/>
            <person name="Sturgill D."/>
            <person name="Sutton G."/>
            <person name="Sutton G.G."/>
            <person name="Tao W."/>
            <person name="Teichmann S."/>
            <person name="Tobari Y.N."/>
            <person name="Tomimura Y."/>
            <person name="Tsolas J.M."/>
            <person name="Valente V.L."/>
            <person name="Venter E."/>
            <person name="Venter J.C."/>
            <person name="Vicario S."/>
            <person name="Vieira F.G."/>
            <person name="Vilella A.J."/>
            <person name="Villasante A."/>
            <person name="Walenz B."/>
            <person name="Wang J."/>
            <person name="Wasserman M."/>
            <person name="Watts T."/>
            <person name="Wilson D."/>
            <person name="Wilson R.K."/>
            <person name="Wing R.A."/>
            <person name="Wolfner M.F."/>
            <person name="Wong A."/>
            <person name="Wong G.K."/>
            <person name="Wu C.I."/>
            <person name="Wu G."/>
            <person name="Yamamoto D."/>
            <person name="Yang H.P."/>
            <person name="Yang S.P."/>
            <person name="Yorke J.A."/>
            <person name="Yoshida K."/>
            <person name="Zdobnov E."/>
            <person name="Zhang P."/>
            <person name="Zhang Y."/>
            <person name="Zimin A.V."/>
            <person name="Baldwin J."/>
            <person name="Abdouelleil A."/>
            <person name="Abdulkadir J."/>
            <person name="Abebe A."/>
            <person name="Abera B."/>
            <person name="Abreu J."/>
            <person name="Acer S.C."/>
            <person name="Aftuck L."/>
            <person name="Alexander A."/>
            <person name="An P."/>
            <person name="Anderson E."/>
            <person name="Anderson S."/>
            <person name="Arachi H."/>
            <person name="Azer M."/>
            <person name="Bachantsang P."/>
            <person name="Barry A."/>
            <person name="Bayul T."/>
            <person name="Berlin A."/>
            <person name="Bessette D."/>
            <person name="Bloom T."/>
            <person name="Blye J."/>
            <person name="Boguslavskiy L."/>
            <person name="Bonnet C."/>
            <person name="Boukhgalter B."/>
            <person name="Bourzgui I."/>
            <person name="Brown A."/>
            <person name="Cahill P."/>
            <person name="Channer S."/>
            <person name="Cheshatsang Y."/>
            <person name="Chuda L."/>
            <person name="Citroen M."/>
            <person name="Collymore A."/>
            <person name="Cooke P."/>
            <person name="Costello M."/>
            <person name="D'Aco K."/>
            <person name="Daza R."/>
            <person name="De Haan G."/>
            <person name="DeGray S."/>
            <person name="DeMaso C."/>
            <person name="Dhargay N."/>
            <person name="Dooley K."/>
            <person name="Dooley E."/>
            <person name="Doricent M."/>
            <person name="Dorje P."/>
            <person name="Dorjee K."/>
            <person name="Dupes A."/>
            <person name="Elong R."/>
            <person name="Falk J."/>
            <person name="Farina A."/>
            <person name="Faro S."/>
            <person name="Ferguson D."/>
            <person name="Fisher S."/>
            <person name="Foley C.D."/>
            <person name="Franke A."/>
            <person name="Friedrich D."/>
            <person name="Gadbois L."/>
            <person name="Gearin G."/>
            <person name="Gearin C.R."/>
            <person name="Giannoukos G."/>
            <person name="Goode T."/>
            <person name="Graham J."/>
            <person name="Grandbois E."/>
            <person name="Grewal S."/>
            <person name="Gyaltsen K."/>
            <person name="Hafez N."/>
            <person name="Hagos B."/>
            <person name="Hall J."/>
            <person name="Henson C."/>
            <person name="Hollinger A."/>
            <person name="Honan T."/>
            <person name="Huard M.D."/>
            <person name="Hughes L."/>
            <person name="Hurhula B."/>
            <person name="Husby M.E."/>
            <person name="Kamat A."/>
            <person name="Kanga B."/>
            <person name="Kashin S."/>
            <person name="Khazanovich D."/>
            <person name="Kisner P."/>
            <person name="Lance K."/>
            <person name="Lara M."/>
            <person name="Lee W."/>
            <person name="Lennon N."/>
            <person name="Letendre F."/>
            <person name="LeVine R."/>
            <person name="Lipovsky A."/>
            <person name="Liu X."/>
            <person name="Liu J."/>
            <person name="Liu S."/>
            <person name="Lokyitsang T."/>
            <person name="Lokyitsang Y."/>
            <person name="Lubonja R."/>
            <person name="Lui A."/>
            <person name="MacDonald P."/>
            <person name="Magnisalis V."/>
            <person name="Maru K."/>
            <person name="Matthews C."/>
            <person name="McCusker W."/>
            <person name="McDonough S."/>
            <person name="Mehta T."/>
            <person name="Meldrim J."/>
            <person name="Meneus L."/>
            <person name="Mihai O."/>
            <person name="Mihalev A."/>
            <person name="Mihova T."/>
            <person name="Mittelman R."/>
            <person name="Mlenga V."/>
            <person name="Montmayeur A."/>
            <person name="Mulrain L."/>
            <person name="Navidi A."/>
            <person name="Naylor J."/>
            <person name="Negash T."/>
            <person name="Nguyen T."/>
            <person name="Nguyen N."/>
            <person name="Nicol R."/>
            <person name="Norbu C."/>
            <person name="Norbu N."/>
            <person name="Novod N."/>
            <person name="O'Neill B."/>
            <person name="Osman S."/>
            <person name="Markiewicz E."/>
            <person name="Oyono O.L."/>
            <person name="Patti C."/>
            <person name="Phunkhang P."/>
            <person name="Pierre F."/>
            <person name="Priest M."/>
            <person name="Raghuraman S."/>
            <person name="Rege F."/>
            <person name="Reyes R."/>
            <person name="Rise C."/>
            <person name="Rogov P."/>
            <person name="Ross K."/>
            <person name="Ryan E."/>
            <person name="Settipalli S."/>
            <person name="Shea T."/>
            <person name="Sherpa N."/>
            <person name="Shi L."/>
            <person name="Shih D."/>
            <person name="Sparrow T."/>
            <person name="Spaulding J."/>
            <person name="Stalker J."/>
            <person name="Stange-Thomann N."/>
            <person name="Stavropoulos S."/>
            <person name="Stone C."/>
            <person name="Strader C."/>
            <person name="Tesfaye S."/>
            <person name="Thomson T."/>
            <person name="Thoulutsang Y."/>
            <person name="Thoulutsang D."/>
            <person name="Topham K."/>
            <person name="Topping I."/>
            <person name="Tsamla T."/>
            <person name="Vassiliev H."/>
            <person name="Vo A."/>
            <person name="Wangchuk T."/>
            <person name="Wangdi T."/>
            <person name="Weiand M."/>
            <person name="Wilkinson J."/>
            <person name="Wilson A."/>
            <person name="Yadav S."/>
            <person name="Young G."/>
            <person name="Yu Q."/>
            <person name="Zembek L."/>
            <person name="Zhong D."/>
            <person name="Zimmer A."/>
            <person name="Zwirko Z."/>
            <person name="Jaffe D.B."/>
            <person name="Alvarez P."/>
            <person name="Brockman W."/>
            <person name="Butler J."/>
            <person name="Chin C."/>
            <person name="Gnerre S."/>
            <person name="Grabherr M."/>
            <person name="Kleber M."/>
            <person name="Mauceli E."/>
            <person name="MacCallum I."/>
        </authorList>
    </citation>
    <scope>NUCLEOTIDE SEQUENCE [LARGE SCALE GENOMIC DNA]</scope>
    <source>
        <strain evidence="2 3">TSC#14021-0224.01</strain>
    </source>
</reference>
<dbReference type="HOGENOM" id="CLU_2212613_0_0_1"/>
<feature type="compositionally biased region" description="Basic and acidic residues" evidence="1">
    <location>
        <begin position="8"/>
        <end position="28"/>
    </location>
</feature>
<proteinExistence type="predicted"/>
<evidence type="ECO:0000313" key="3">
    <source>
        <dbReference type="Proteomes" id="UP000008711"/>
    </source>
</evidence>
<dbReference type="AlphaFoldDB" id="B3P3Y5"/>
<accession>B3P3Y5</accession>
<keyword evidence="3" id="KW-1185">Reference proteome</keyword>
<dbReference type="EMBL" id="CH954181">
    <property type="protein sequence ID" value="EDV49091.1"/>
    <property type="molecule type" value="Genomic_DNA"/>
</dbReference>
<feature type="region of interest" description="Disordered" evidence="1">
    <location>
        <begin position="79"/>
        <end position="107"/>
    </location>
</feature>